<dbReference type="RefSeq" id="WP_099477511.1">
    <property type="nucleotide sequence ID" value="NZ_CP016809.1"/>
</dbReference>
<dbReference type="EMBL" id="CP016809">
    <property type="protein sequence ID" value="ANY72909.1"/>
    <property type="molecule type" value="Genomic_DNA"/>
</dbReference>
<dbReference type="CDD" id="cd07341">
    <property type="entry name" value="M56_BlaR1_MecR1_like"/>
    <property type="match status" value="1"/>
</dbReference>
<dbReference type="InterPro" id="IPR008756">
    <property type="entry name" value="Peptidase_M56"/>
</dbReference>
<dbReference type="GO" id="GO:0008658">
    <property type="term" value="F:penicillin binding"/>
    <property type="evidence" value="ECO:0007669"/>
    <property type="project" value="InterPro"/>
</dbReference>
<feature type="transmembrane region" description="Helical" evidence="2">
    <location>
        <begin position="6"/>
        <end position="27"/>
    </location>
</feature>
<keyword evidence="2" id="KW-1133">Transmembrane helix</keyword>
<evidence type="ECO:0000313" key="5">
    <source>
        <dbReference type="EMBL" id="ANY72909.1"/>
    </source>
</evidence>
<feature type="domain" description="Penicillin-binding protein transpeptidase" evidence="3">
    <location>
        <begin position="367"/>
        <end position="585"/>
    </location>
</feature>
<dbReference type="SUPFAM" id="SSF56601">
    <property type="entry name" value="beta-lactamase/transpeptidase-like"/>
    <property type="match status" value="1"/>
</dbReference>
<dbReference type="KEGG" id="pib:BBD41_10080"/>
<name>A0A1B2DYZ1_9BACL</name>
<dbReference type="AlphaFoldDB" id="A0A1B2DYZ1"/>
<keyword evidence="2" id="KW-0812">Transmembrane</keyword>
<evidence type="ECO:0000259" key="3">
    <source>
        <dbReference type="Pfam" id="PF00905"/>
    </source>
</evidence>
<proteinExistence type="inferred from homology"/>
<dbReference type="InterPro" id="IPR052173">
    <property type="entry name" value="Beta-lactam_resp_regulator"/>
</dbReference>
<evidence type="ECO:0000256" key="1">
    <source>
        <dbReference type="ARBA" id="ARBA00011075"/>
    </source>
</evidence>
<sequence>MLFSMLVAGCIVSSISAAGMMGIKAVFRKQLTAKWHYRIWMLLLLALAIPFMPGHLFQFSSWFPVLGGPLHRDTGVTGTGAGVQDAADANMLQDFTISVNRGTPEFLQTMTVAVWIAGLLVFALMIMRAWLDIRRMKNAARPVSDEEVLAVLEQCKQQLHITREMVVLESPLVQSPMLAGALKPCLMLPSRCTDWVSTDEIRYILLHELNHWKSRDNLTNYGIVAFQAIYWFNPLIWMALKQMRLDREIACDHAVLQSLDERFHGDYGQTILRFASRASQSAPFPLASPFVGPKSPIRHRIETIVRFRADSRRQNIKSLAVVALATLMVASQLPVAEAVNRNDSRYVFSDERTEYEDLSAYFSDYEGSFVLYDLNAGQYRIYNESQSTRRVSPDSTYKIYSALFGLESGAIADEHSTIEWNGQIYPYDAWNQDHNLFTAMASSVNWYFQAMENRMGRGELQGYLERIGYGNADLSGKSEPFWLESSLAISPVEQVQLLKALYTNQFGFKDKHIETVKQAIQLQERGGARLFGKTGTGTVHHKNTNGWFVGYVENGGNVYFFATNIRHEDQASGSKAADIALRILQDKGIY</sequence>
<evidence type="ECO:0000256" key="2">
    <source>
        <dbReference type="SAM" id="Phobius"/>
    </source>
</evidence>
<keyword evidence="2" id="KW-0472">Membrane</keyword>
<dbReference type="PANTHER" id="PTHR34978">
    <property type="entry name" value="POSSIBLE SENSOR-TRANSDUCER PROTEIN BLAR"/>
    <property type="match status" value="1"/>
</dbReference>
<dbReference type="NCBIfam" id="NF000326">
    <property type="entry name" value="blaR1_generic"/>
    <property type="match status" value="1"/>
</dbReference>
<feature type="transmembrane region" description="Helical" evidence="2">
    <location>
        <begin position="112"/>
        <end position="131"/>
    </location>
</feature>
<organism evidence="5">
    <name type="scientific">Paenibacillus ihbetae</name>
    <dbReference type="NCBI Taxonomy" id="1870820"/>
    <lineage>
        <taxon>Bacteria</taxon>
        <taxon>Bacillati</taxon>
        <taxon>Bacillota</taxon>
        <taxon>Bacilli</taxon>
        <taxon>Bacillales</taxon>
        <taxon>Paenibacillaceae</taxon>
        <taxon>Paenibacillus</taxon>
    </lineage>
</organism>
<comment type="similarity">
    <text evidence="1">Belongs to the peptidase M56 family.</text>
</comment>
<dbReference type="Pfam" id="PF00905">
    <property type="entry name" value="Transpeptidase"/>
    <property type="match status" value="1"/>
</dbReference>
<feature type="domain" description="Peptidase M56" evidence="4">
    <location>
        <begin position="11"/>
        <end position="304"/>
    </location>
</feature>
<dbReference type="PANTHER" id="PTHR34978:SF3">
    <property type="entry name" value="SLR0241 PROTEIN"/>
    <property type="match status" value="1"/>
</dbReference>
<evidence type="ECO:0000259" key="4">
    <source>
        <dbReference type="Pfam" id="PF05569"/>
    </source>
</evidence>
<dbReference type="Pfam" id="PF05569">
    <property type="entry name" value="Peptidase_M56"/>
    <property type="match status" value="1"/>
</dbReference>
<dbReference type="Gene3D" id="3.40.710.10">
    <property type="entry name" value="DD-peptidase/beta-lactamase superfamily"/>
    <property type="match status" value="1"/>
</dbReference>
<reference evidence="5" key="1">
    <citation type="submission" date="2016-08" db="EMBL/GenBank/DDBJ databases">
        <title>Complete Genome Seqeunce of Paenibacillus sp. nov. IHBB 9852 from high altitute lake of Indian trans-Himalayas.</title>
        <authorList>
            <person name="Kiran S."/>
            <person name="Swarnkar M.K."/>
            <person name="Rana A."/>
            <person name="Tewari R."/>
            <person name="Gulati A."/>
        </authorList>
    </citation>
    <scope>NUCLEOTIDE SEQUENCE [LARGE SCALE GENOMIC DNA]</scope>
    <source>
        <strain evidence="5">IHBB 9852</strain>
    </source>
</reference>
<dbReference type="InterPro" id="IPR012338">
    <property type="entry name" value="Beta-lactam/transpept-like"/>
</dbReference>
<accession>A0A1B2DYZ1</accession>
<dbReference type="InterPro" id="IPR001460">
    <property type="entry name" value="PCN-bd_Tpept"/>
</dbReference>
<feature type="transmembrane region" description="Helical" evidence="2">
    <location>
        <begin position="39"/>
        <end position="57"/>
    </location>
</feature>
<gene>
    <name evidence="5" type="ORF">BBD41_10080</name>
</gene>
<protein>
    <submittedName>
        <fullName evidence="5">BlaR1 family beta-lactam sensor/signal transducer</fullName>
    </submittedName>
</protein>